<dbReference type="InterPro" id="IPR024932">
    <property type="entry name" value="ApbE"/>
</dbReference>
<keyword evidence="5 11" id="KW-0808">Transferase</keyword>
<sequence length="328" mass="34250">MPKIATKADVTLSGATMGTIWQVVVDEPLSDAARMALQAACQAAVDEVDDLMSTWRPDSALMRFNAAPVGEWHDLPGPLLAVLEAGLAMGVATEGAFEMNVGEAVRAWGFGPEPIDLDAIRKASGQPPVSARDALAVDRWLGRARKAAPMMLDLCGIAKGYGVDRLVETALAHGIARALCSIDGEVRALGCRANGQAWAVGIDAPDDVERGGHSVILLADAAVATSGDYRHFLTIRGTRLSHTIQPEKAAPVVQTPASVTVLAQSCMLADAMATALMVMGRDRGVDHAREAGISALFLDRDGRAVGTGLFDSAAETGHSPDAKARVPA</sequence>
<evidence type="ECO:0000256" key="7">
    <source>
        <dbReference type="ARBA" id="ARBA00022827"/>
    </source>
</evidence>
<dbReference type="Gene3D" id="3.10.520.10">
    <property type="entry name" value="ApbE-like domains"/>
    <property type="match status" value="1"/>
</dbReference>
<keyword evidence="6 11" id="KW-0479">Metal-binding</keyword>
<evidence type="ECO:0000256" key="10">
    <source>
        <dbReference type="ARBA" id="ARBA00048540"/>
    </source>
</evidence>
<name>A0ABY8QBY1_9RHOB</name>
<dbReference type="InterPro" id="IPR003374">
    <property type="entry name" value="ApbE-like_sf"/>
</dbReference>
<evidence type="ECO:0000256" key="8">
    <source>
        <dbReference type="ARBA" id="ARBA00022842"/>
    </source>
</evidence>
<dbReference type="SUPFAM" id="SSF143631">
    <property type="entry name" value="ApbE-like"/>
    <property type="match status" value="1"/>
</dbReference>
<dbReference type="EMBL" id="CP124535">
    <property type="protein sequence ID" value="WGV17571.1"/>
    <property type="molecule type" value="Genomic_DNA"/>
</dbReference>
<dbReference type="GO" id="GO:0016740">
    <property type="term" value="F:transferase activity"/>
    <property type="evidence" value="ECO:0007669"/>
    <property type="project" value="UniProtKB-KW"/>
</dbReference>
<keyword evidence="8 11" id="KW-0460">Magnesium</keyword>
<keyword evidence="13" id="KW-1185">Reference proteome</keyword>
<dbReference type="PANTHER" id="PTHR30040">
    <property type="entry name" value="THIAMINE BIOSYNTHESIS LIPOPROTEIN APBE"/>
    <property type="match status" value="1"/>
</dbReference>
<accession>A0ABY8QBY1</accession>
<evidence type="ECO:0000256" key="1">
    <source>
        <dbReference type="ARBA" id="ARBA00001946"/>
    </source>
</evidence>
<evidence type="ECO:0000256" key="3">
    <source>
        <dbReference type="ARBA" id="ARBA00016337"/>
    </source>
</evidence>
<comment type="cofactor">
    <cofactor evidence="1">
        <name>Mg(2+)</name>
        <dbReference type="ChEBI" id="CHEBI:18420"/>
    </cofactor>
</comment>
<evidence type="ECO:0000313" key="12">
    <source>
        <dbReference type="EMBL" id="WGV17571.1"/>
    </source>
</evidence>
<dbReference type="RefSeq" id="WP_281468988.1">
    <property type="nucleotide sequence ID" value="NZ_CP124535.1"/>
</dbReference>
<comment type="similarity">
    <text evidence="11">Belongs to the ApbE family.</text>
</comment>
<dbReference type="EC" id="2.7.1.180" evidence="2 11"/>
<evidence type="ECO:0000256" key="6">
    <source>
        <dbReference type="ARBA" id="ARBA00022723"/>
    </source>
</evidence>
<keyword evidence="7 11" id="KW-0274">FAD</keyword>
<evidence type="ECO:0000256" key="5">
    <source>
        <dbReference type="ARBA" id="ARBA00022679"/>
    </source>
</evidence>
<dbReference type="PANTHER" id="PTHR30040:SF2">
    <property type="entry name" value="FAD:PROTEIN FMN TRANSFERASE"/>
    <property type="match status" value="1"/>
</dbReference>
<gene>
    <name evidence="12" type="ORF">QF092_07220</name>
</gene>
<evidence type="ECO:0000256" key="4">
    <source>
        <dbReference type="ARBA" id="ARBA00022630"/>
    </source>
</evidence>
<comment type="catalytic activity">
    <reaction evidence="10 11">
        <text>L-threonyl-[protein] + FAD = FMN-L-threonyl-[protein] + AMP + H(+)</text>
        <dbReference type="Rhea" id="RHEA:36847"/>
        <dbReference type="Rhea" id="RHEA-COMP:11060"/>
        <dbReference type="Rhea" id="RHEA-COMP:11061"/>
        <dbReference type="ChEBI" id="CHEBI:15378"/>
        <dbReference type="ChEBI" id="CHEBI:30013"/>
        <dbReference type="ChEBI" id="CHEBI:57692"/>
        <dbReference type="ChEBI" id="CHEBI:74257"/>
        <dbReference type="ChEBI" id="CHEBI:456215"/>
        <dbReference type="EC" id="2.7.1.180"/>
    </reaction>
</comment>
<protein>
    <recommendedName>
        <fullName evidence="3 11">FAD:protein FMN transferase</fullName>
        <ecNumber evidence="2 11">2.7.1.180</ecNumber>
    </recommendedName>
    <alternativeName>
        <fullName evidence="9 11">Flavin transferase</fullName>
    </alternativeName>
</protein>
<evidence type="ECO:0000313" key="13">
    <source>
        <dbReference type="Proteomes" id="UP001230978"/>
    </source>
</evidence>
<reference evidence="12 13" key="1">
    <citation type="submission" date="2023-04" db="EMBL/GenBank/DDBJ databases">
        <title>YMD61, complete Genome.</title>
        <authorList>
            <person name="Zhang J."/>
        </authorList>
    </citation>
    <scope>NUCLEOTIDE SEQUENCE [LARGE SCALE GENOMIC DNA]</scope>
    <source>
        <strain evidence="12 13">YMD61</strain>
    </source>
</reference>
<dbReference type="PIRSF" id="PIRSF006268">
    <property type="entry name" value="ApbE"/>
    <property type="match status" value="1"/>
</dbReference>
<evidence type="ECO:0000256" key="9">
    <source>
        <dbReference type="ARBA" id="ARBA00031306"/>
    </source>
</evidence>
<organism evidence="12 13">
    <name type="scientific">Fuscovulum ytuae</name>
    <dbReference type="NCBI Taxonomy" id="3042299"/>
    <lineage>
        <taxon>Bacteria</taxon>
        <taxon>Pseudomonadati</taxon>
        <taxon>Pseudomonadota</taxon>
        <taxon>Alphaproteobacteria</taxon>
        <taxon>Rhodobacterales</taxon>
        <taxon>Paracoccaceae</taxon>
        <taxon>Fuscovulum</taxon>
    </lineage>
</organism>
<proteinExistence type="inferred from homology"/>
<dbReference type="Pfam" id="PF02424">
    <property type="entry name" value="ApbE"/>
    <property type="match status" value="1"/>
</dbReference>
<evidence type="ECO:0000256" key="2">
    <source>
        <dbReference type="ARBA" id="ARBA00011955"/>
    </source>
</evidence>
<dbReference type="Proteomes" id="UP001230978">
    <property type="component" value="Chromosome"/>
</dbReference>
<keyword evidence="4 11" id="KW-0285">Flavoprotein</keyword>
<evidence type="ECO:0000256" key="11">
    <source>
        <dbReference type="PIRNR" id="PIRNR006268"/>
    </source>
</evidence>